<dbReference type="AlphaFoldDB" id="C5MBE3"/>
<keyword evidence="13" id="KW-0137">Centromere</keyword>
<evidence type="ECO:0000256" key="7">
    <source>
        <dbReference type="ARBA" id="ARBA00022490"/>
    </source>
</evidence>
<evidence type="ECO:0000256" key="14">
    <source>
        <dbReference type="ARBA" id="ARBA00030453"/>
    </source>
</evidence>
<evidence type="ECO:0000256" key="5">
    <source>
        <dbReference type="ARBA" id="ARBA00020497"/>
    </source>
</evidence>
<dbReference type="InterPro" id="IPR013962">
    <property type="entry name" value="DASH_Dam1"/>
</dbReference>
<feature type="compositionally biased region" description="Polar residues" evidence="16">
    <location>
        <begin position="253"/>
        <end position="281"/>
    </location>
</feature>
<feature type="compositionally biased region" description="Basic residues" evidence="16">
    <location>
        <begin position="16"/>
        <end position="27"/>
    </location>
</feature>
<evidence type="ECO:0000256" key="1">
    <source>
        <dbReference type="ARBA" id="ARBA00004123"/>
    </source>
</evidence>
<dbReference type="PANTHER" id="PTHR28113">
    <property type="entry name" value="DASH COMPLEX SUBUNIT DAM1"/>
    <property type="match status" value="1"/>
</dbReference>
<dbReference type="EMBL" id="GG692398">
    <property type="protein sequence ID" value="EER32960.1"/>
    <property type="molecule type" value="Genomic_DNA"/>
</dbReference>
<accession>C5MBE3</accession>
<comment type="similarity">
    <text evidence="4">Belongs to the DASH complex DAM1 family.</text>
</comment>
<evidence type="ECO:0000256" key="10">
    <source>
        <dbReference type="ARBA" id="ARBA00022838"/>
    </source>
</evidence>
<feature type="region of interest" description="Disordered" evidence="16">
    <location>
        <begin position="209"/>
        <end position="287"/>
    </location>
</feature>
<dbReference type="OrthoDB" id="5586015at2759"/>
<dbReference type="PANTHER" id="PTHR28113:SF1">
    <property type="entry name" value="DASH COMPLEX SUBUNIT DAM1"/>
    <property type="match status" value="1"/>
</dbReference>
<organism evidence="17 18">
    <name type="scientific">Candida tropicalis (strain ATCC MYA-3404 / T1)</name>
    <name type="common">Yeast</name>
    <dbReference type="NCBI Taxonomy" id="294747"/>
    <lineage>
        <taxon>Eukaryota</taxon>
        <taxon>Fungi</taxon>
        <taxon>Dikarya</taxon>
        <taxon>Ascomycota</taxon>
        <taxon>Saccharomycotina</taxon>
        <taxon>Pichiomycetes</taxon>
        <taxon>Debaryomycetaceae</taxon>
        <taxon>Candida/Lodderomyces clade</taxon>
        <taxon>Candida</taxon>
    </lineage>
</organism>
<keyword evidence="6" id="KW-0158">Chromosome</keyword>
<evidence type="ECO:0000256" key="11">
    <source>
        <dbReference type="ARBA" id="ARBA00023212"/>
    </source>
</evidence>
<feature type="region of interest" description="Disordered" evidence="16">
    <location>
        <begin position="1"/>
        <end position="37"/>
    </location>
</feature>
<keyword evidence="10" id="KW-0995">Kinetochore</keyword>
<keyword evidence="7" id="KW-0963">Cytoplasm</keyword>
<name>C5MBE3_CANTT</name>
<keyword evidence="18" id="KW-1185">Reference proteome</keyword>
<evidence type="ECO:0000256" key="15">
    <source>
        <dbReference type="ARBA" id="ARBA00047036"/>
    </source>
</evidence>
<dbReference type="HOGENOM" id="CLU_092107_0_0_1"/>
<comment type="subcellular location">
    <subcellularLocation>
        <location evidence="3">Chromosome</location>
        <location evidence="3">Centromere</location>
        <location evidence="3">Kinetochore</location>
    </subcellularLocation>
    <subcellularLocation>
        <location evidence="2">Cytoplasm</location>
        <location evidence="2">Cytoskeleton</location>
        <location evidence="2">Spindle</location>
    </subcellularLocation>
    <subcellularLocation>
        <location evidence="1">Nucleus</location>
    </subcellularLocation>
</comment>
<feature type="region of interest" description="Disordered" evidence="16">
    <location>
        <begin position="151"/>
        <end position="171"/>
    </location>
</feature>
<evidence type="ECO:0000256" key="13">
    <source>
        <dbReference type="ARBA" id="ARBA00023328"/>
    </source>
</evidence>
<dbReference type="GO" id="GO:0042729">
    <property type="term" value="C:DASH complex"/>
    <property type="evidence" value="ECO:0007669"/>
    <property type="project" value="InterPro"/>
</dbReference>
<keyword evidence="9" id="KW-0159">Chromosome partition</keyword>
<evidence type="ECO:0000256" key="2">
    <source>
        <dbReference type="ARBA" id="ARBA00004186"/>
    </source>
</evidence>
<evidence type="ECO:0000256" key="9">
    <source>
        <dbReference type="ARBA" id="ARBA00022829"/>
    </source>
</evidence>
<comment type="subunit">
    <text evidence="15">Component of the DASH complex consisting of ASK1, DAD1, DAD2, DAD3, DAD4, DAM1, DUO1, HSK3, SPC19 and SPC34, with a stoichiometry of one copy of each subunit per complex. Multiple DASH complexes oligomerize to form a ring that encircles spindle microtubules and organizes the rod-like NDC80 complexes of the outer kinetochore. DASH complex oligomerization strengthens microtubule attachments. Within the complex, DAM1 and DUO1 may form the microtubule connections. On cytoplasmic microtubules, DASH complexes appear to form patches instead of rings. Interacts with the outer kinetochore component NDC80; the interaction is direct.</text>
</comment>
<reference evidence="17 18" key="1">
    <citation type="journal article" date="2009" name="Nature">
        <title>Evolution of pathogenicity and sexual reproduction in eight Candida genomes.</title>
        <authorList>
            <person name="Butler G."/>
            <person name="Rasmussen M.D."/>
            <person name="Lin M.F."/>
            <person name="Santos M.A."/>
            <person name="Sakthikumar S."/>
            <person name="Munro C.A."/>
            <person name="Rheinbay E."/>
            <person name="Grabherr M."/>
            <person name="Forche A."/>
            <person name="Reedy J.L."/>
            <person name="Agrafioti I."/>
            <person name="Arnaud M.B."/>
            <person name="Bates S."/>
            <person name="Brown A.J."/>
            <person name="Brunke S."/>
            <person name="Costanzo M.C."/>
            <person name="Fitzpatrick D.A."/>
            <person name="de Groot P.W."/>
            <person name="Harris D."/>
            <person name="Hoyer L.L."/>
            <person name="Hube B."/>
            <person name="Klis F.M."/>
            <person name="Kodira C."/>
            <person name="Lennard N."/>
            <person name="Logue M.E."/>
            <person name="Martin R."/>
            <person name="Neiman A.M."/>
            <person name="Nikolaou E."/>
            <person name="Quail M.A."/>
            <person name="Quinn J."/>
            <person name="Santos M.C."/>
            <person name="Schmitzberger F.F."/>
            <person name="Sherlock G."/>
            <person name="Shah P."/>
            <person name="Silverstein K.A."/>
            <person name="Skrzypek M.S."/>
            <person name="Soll D."/>
            <person name="Staggs R."/>
            <person name="Stansfield I."/>
            <person name="Stumpf M.P."/>
            <person name="Sudbery P.E."/>
            <person name="Srikantha T."/>
            <person name="Zeng Q."/>
            <person name="Berman J."/>
            <person name="Berriman M."/>
            <person name="Heitman J."/>
            <person name="Gow N.A."/>
            <person name="Lorenz M.C."/>
            <person name="Birren B.W."/>
            <person name="Kellis M."/>
            <person name="Cuomo C.A."/>
        </authorList>
    </citation>
    <scope>NUCLEOTIDE SEQUENCE [LARGE SCALE GENOMIC DNA]</scope>
    <source>
        <strain evidence="18">ATCC MYA-3404 / T1</strain>
    </source>
</reference>
<dbReference type="Pfam" id="PF08653">
    <property type="entry name" value="DASH_Dam1"/>
    <property type="match status" value="1"/>
</dbReference>
<keyword evidence="12" id="KW-0539">Nucleus</keyword>
<keyword evidence="8" id="KW-0493">Microtubule</keyword>
<evidence type="ECO:0000313" key="18">
    <source>
        <dbReference type="Proteomes" id="UP000002037"/>
    </source>
</evidence>
<evidence type="ECO:0000256" key="16">
    <source>
        <dbReference type="SAM" id="MobiDB-lite"/>
    </source>
</evidence>
<dbReference type="RefSeq" id="XP_002549088.1">
    <property type="nucleotide sequence ID" value="XM_002549042.1"/>
</dbReference>
<evidence type="ECO:0000256" key="12">
    <source>
        <dbReference type="ARBA" id="ARBA00023242"/>
    </source>
</evidence>
<gene>
    <name evidence="17" type="ORF">CTRG_03385</name>
</gene>
<dbReference type="GeneID" id="8301980"/>
<protein>
    <recommendedName>
        <fullName evidence="5">DASH complex subunit DAM1</fullName>
    </recommendedName>
    <alternativeName>
        <fullName evidence="14">Outer kinetochore protein DAM1</fullName>
    </alternativeName>
</protein>
<dbReference type="Proteomes" id="UP000002037">
    <property type="component" value="Unassembled WGS sequence"/>
</dbReference>
<dbReference type="GO" id="GO:1990537">
    <property type="term" value="C:mitotic spindle polar microtubule"/>
    <property type="evidence" value="ECO:0007669"/>
    <property type="project" value="TreeGrafter"/>
</dbReference>
<keyword evidence="11" id="KW-0206">Cytoskeleton</keyword>
<dbReference type="GO" id="GO:1990758">
    <property type="term" value="P:mitotic sister chromatid biorientation"/>
    <property type="evidence" value="ECO:0007669"/>
    <property type="project" value="TreeGrafter"/>
</dbReference>
<dbReference type="VEuPathDB" id="FungiDB:CTRG_03385"/>
<feature type="compositionally biased region" description="Polar residues" evidence="16">
    <location>
        <begin position="157"/>
        <end position="166"/>
    </location>
</feature>
<dbReference type="KEGG" id="ctp:CTRG_03385"/>
<dbReference type="STRING" id="294747.C5MBE3"/>
<dbReference type="eggNOG" id="ENOG502S08R">
    <property type="taxonomic scope" value="Eukaryota"/>
</dbReference>
<evidence type="ECO:0000313" key="17">
    <source>
        <dbReference type="EMBL" id="EER32960.1"/>
    </source>
</evidence>
<proteinExistence type="inferred from homology"/>
<evidence type="ECO:0000256" key="4">
    <source>
        <dbReference type="ARBA" id="ARBA00010073"/>
    </source>
</evidence>
<dbReference type="GO" id="GO:0044732">
    <property type="term" value="C:mitotic spindle pole body"/>
    <property type="evidence" value="ECO:0007669"/>
    <property type="project" value="TreeGrafter"/>
</dbReference>
<evidence type="ECO:0000256" key="6">
    <source>
        <dbReference type="ARBA" id="ARBA00022454"/>
    </source>
</evidence>
<sequence length="287" mass="32657">MSSSKPSTPRTDRRQVHGNRRHSHRSSGIHLPSLSPKVHHYPIDADNLPMDSTEIVEKFNDIAQSMEILDNNMNDLCHIHDNLSNQFNESFASFLYGLSMTMWCVDFPGCPNRVEWENLMAKREQKERIKNLKKRVEDAKILNNRLKESLAEKTKQKPTPSVTTINKPRPMNTRVVKPTRTVNFKPSSNESTISSITNDRRPVATRIRQSQQASRIPQPGRINRQHQYQTAASGVGGPNLNQPPRYMRGLFDGSNTSNTSNYGRVVKPSSQTKNKSTNSLANRPPFR</sequence>
<evidence type="ECO:0000256" key="3">
    <source>
        <dbReference type="ARBA" id="ARBA00004629"/>
    </source>
</evidence>
<evidence type="ECO:0000256" key="8">
    <source>
        <dbReference type="ARBA" id="ARBA00022701"/>
    </source>
</evidence>